<dbReference type="EMBL" id="SMKZ01000001">
    <property type="protein sequence ID" value="TDE16065.1"/>
    <property type="molecule type" value="Genomic_DNA"/>
</dbReference>
<dbReference type="InParanoid" id="A0A4R5DXK3"/>
<evidence type="ECO:0000313" key="2">
    <source>
        <dbReference type="Proteomes" id="UP000294739"/>
    </source>
</evidence>
<reference evidence="1 2" key="1">
    <citation type="submission" date="2019-03" db="EMBL/GenBank/DDBJ databases">
        <title>Draft genome sequences of novel Actinobacteria.</title>
        <authorList>
            <person name="Sahin N."/>
            <person name="Ay H."/>
            <person name="Saygin H."/>
        </authorList>
    </citation>
    <scope>NUCLEOTIDE SEQUENCE [LARGE SCALE GENOMIC DNA]</scope>
    <source>
        <strain evidence="1 2">5K138</strain>
    </source>
</reference>
<dbReference type="RefSeq" id="WP_131890387.1">
    <property type="nucleotide sequence ID" value="NZ_SMKZ01000001.1"/>
</dbReference>
<dbReference type="InterPro" id="IPR027417">
    <property type="entry name" value="P-loop_NTPase"/>
</dbReference>
<dbReference type="Pfam" id="PF13671">
    <property type="entry name" value="AAA_33"/>
    <property type="match status" value="1"/>
</dbReference>
<dbReference type="SUPFAM" id="SSF52540">
    <property type="entry name" value="P-loop containing nucleoside triphosphate hydrolases"/>
    <property type="match status" value="1"/>
</dbReference>
<protein>
    <submittedName>
        <fullName evidence="1">Uncharacterized protein</fullName>
    </submittedName>
</protein>
<dbReference type="Proteomes" id="UP000294739">
    <property type="component" value="Unassembled WGS sequence"/>
</dbReference>
<gene>
    <name evidence="1" type="ORF">E1269_01920</name>
</gene>
<proteinExistence type="predicted"/>
<keyword evidence="2" id="KW-1185">Reference proteome</keyword>
<dbReference type="OrthoDB" id="7837405at2"/>
<comment type="caution">
    <text evidence="1">The sequence shown here is derived from an EMBL/GenBank/DDBJ whole genome shotgun (WGS) entry which is preliminary data.</text>
</comment>
<dbReference type="Gene3D" id="3.40.50.300">
    <property type="entry name" value="P-loop containing nucleotide triphosphate hydrolases"/>
    <property type="match status" value="1"/>
</dbReference>
<accession>A0A4R5DXK3</accession>
<dbReference type="AlphaFoldDB" id="A0A4R5DXK3"/>
<organism evidence="1 2">
    <name type="scientific">Jiangella asiatica</name>
    <dbReference type="NCBI Taxonomy" id="2530372"/>
    <lineage>
        <taxon>Bacteria</taxon>
        <taxon>Bacillati</taxon>
        <taxon>Actinomycetota</taxon>
        <taxon>Actinomycetes</taxon>
        <taxon>Jiangellales</taxon>
        <taxon>Jiangellaceae</taxon>
        <taxon>Jiangella</taxon>
    </lineage>
</organism>
<name>A0A4R5DXK3_9ACTN</name>
<sequence length="182" mass="19753">MPRLIVLNGPPAIGKSTLARRYVDDHPLALNLDVDRVRDLIGGWRDDPHAAGLLARAIAVAAAAAHLRAGHDVVVPQYLGRPRFLEELEATAEAVGARFHELVLWDEKHGALRRFAERTRAGADPAHLDAAAHLDTQGGPAELSAMHDRLAALLPTRPRAVVVPTRDGDPDQAYRDLLAHLD</sequence>
<evidence type="ECO:0000313" key="1">
    <source>
        <dbReference type="EMBL" id="TDE16065.1"/>
    </source>
</evidence>